<dbReference type="eggNOG" id="ENOG502R937">
    <property type="taxonomic scope" value="Eukaryota"/>
</dbReference>
<organism evidence="1 2">
    <name type="scientific">Caenorhabditis elegans</name>
    <dbReference type="NCBI Taxonomy" id="6239"/>
    <lineage>
        <taxon>Eukaryota</taxon>
        <taxon>Metazoa</taxon>
        <taxon>Ecdysozoa</taxon>
        <taxon>Nematoda</taxon>
        <taxon>Chromadorea</taxon>
        <taxon>Rhabditida</taxon>
        <taxon>Rhabditina</taxon>
        <taxon>Rhabditomorpha</taxon>
        <taxon>Rhabditoidea</taxon>
        <taxon>Rhabditidae</taxon>
        <taxon>Peloderinae</taxon>
        <taxon>Caenorhabditis</taxon>
    </lineage>
</organism>
<evidence type="ECO:0000313" key="1">
    <source>
        <dbReference type="EMBL" id="CCD66356.2"/>
    </source>
</evidence>
<dbReference type="ExpressionAtlas" id="P91114">
    <property type="expression patterns" value="baseline and differential"/>
</dbReference>
<dbReference type="Proteomes" id="UP000001940">
    <property type="component" value="Chromosome II"/>
</dbReference>
<reference evidence="1 2" key="1">
    <citation type="journal article" date="1998" name="Science">
        <title>Genome sequence of the nematode C. elegans: a platform for investigating biology.</title>
        <authorList>
            <consortium name="The C. elegans sequencing consortium"/>
            <person name="Sulson J.E."/>
            <person name="Waterston R."/>
        </authorList>
    </citation>
    <scope>NUCLEOTIDE SEQUENCE [LARGE SCALE GENOMIC DNA]</scope>
    <source>
        <strain evidence="1 2">Bristol N2</strain>
    </source>
</reference>
<gene>
    <name evidence="1 3" type="ORF">C32B5.15</name>
    <name evidence="1" type="ORF">CELE_C32B5.15</name>
</gene>
<dbReference type="UCSC" id="C32B5.15">
    <property type="organism name" value="c. elegans"/>
</dbReference>
<dbReference type="AGR" id="WB:WBGene00016308"/>
<evidence type="ECO:0000313" key="3">
    <source>
        <dbReference type="WormBase" id="C32B5.15a"/>
    </source>
</evidence>
<dbReference type="Bgee" id="WBGene00016308">
    <property type="expression patterns" value="Expressed in embryo and 3 other cell types or tissues"/>
</dbReference>
<name>P91114_CAEEL</name>
<dbReference type="RefSeq" id="NP_493870.2">
    <property type="nucleotide sequence ID" value="NM_061469.3"/>
</dbReference>
<dbReference type="FunCoup" id="P91114">
    <property type="interactions" value="14"/>
</dbReference>
<dbReference type="EMBL" id="BX284602">
    <property type="protein sequence ID" value="CCD66356.2"/>
    <property type="molecule type" value="Genomic_DNA"/>
</dbReference>
<dbReference type="PANTHER" id="PTHR21503">
    <property type="entry name" value="F-BOX-CONTAINING HYPOTHETICAL PROTEIN C.ELEGANS"/>
    <property type="match status" value="1"/>
</dbReference>
<dbReference type="GeneID" id="183118"/>
<protein>
    <submittedName>
        <fullName evidence="1">F-box domain-containing protein</fullName>
    </submittedName>
</protein>
<dbReference type="AlphaFoldDB" id="P91114"/>
<dbReference type="CTD" id="183118"/>
<dbReference type="PhylomeDB" id="P91114"/>
<dbReference type="HOGENOM" id="CLU_708293_0_0_1"/>
<dbReference type="PANTHER" id="PTHR21503:SF8">
    <property type="entry name" value="F-BOX ASSOCIATED DOMAIN-CONTAINING PROTEIN-RELATED"/>
    <property type="match status" value="1"/>
</dbReference>
<dbReference type="WormBase" id="C32B5.15a">
    <property type="protein sequence ID" value="CE46569"/>
    <property type="gene ID" value="WBGene00016308"/>
</dbReference>
<keyword evidence="2" id="KW-1185">Reference proteome</keyword>
<dbReference type="InParanoid" id="P91114"/>
<sequence>MYIVFFFRMPFNLFTFPLVIRRQIPQEMSFIDVLNFSFCSSKTETLARKSIKKGYSSMIHSCSNLSVERSYVMQMKDINNLSEHLSFLIREASREDIIQQEKWFKLKIGQTMVYCATPCHEASSIIKFYFNGSTLKVVHEMLRNTILNLHQTHLKSNIIFFWKQGMSQQKIHHFSNIRNVNHIILSEMVKLDTIPITFLDQIFSTWPNLGSLSLYPQIDGELKDECGLFSIKRLFLGSSCLMADSVIPRFKGRHLSAKNAFISSEQVMHWLHQWTTDINFQNIQTMTFSLAPGYQLNVENIYQEVNAKPWDPATRPIDYCNEETLEKIINCEEWLDISSNGRLISILVKPKSFGLVQWQL</sequence>
<proteinExistence type="predicted"/>
<dbReference type="PaxDb" id="6239-C32B5.15"/>
<accession>P91114</accession>
<evidence type="ECO:0000313" key="2">
    <source>
        <dbReference type="Proteomes" id="UP000001940"/>
    </source>
</evidence>
<dbReference type="OrthoDB" id="5910742at2759"/>
<dbReference type="OMA" id="WIANEAY"/>